<sequence>MKEAHSERCIAGQFSFDGSLTAAGELHLRGQASRLKLFSRSEPDWSAKRDVCGRLLDSTHVSLLNCVPMAGTGEHFRGDDHFFVGNLFPHYILIGHKHVTSEEERIASIHFSLDDATALFGDFRVFGQIFNAREHLAELSKTEGGKYVGELGALPHIFYFNGKLELLSTVTSLGVVSARYTLVVPSSSADGIHLDADVVLAIDFSTATTVRHALRAVLDLVRFVEIAAGRPQNVKNIKVELDGNDGVHQQQLDLIWPLGPRRDAEDEWEPTSWFDLPFWPSREPEKMSKVLAAWLARNEEWRTARLRYSTSFASQRRYDPDRLVGAANMFDLLPDNAFPPPDPTPDDLAEARDKARALFRSLPHGEDRSSVLGALGRIGKLSLKRKVRSRVRIIARQVGDLFPDLELVADHAVDCRNYYVHGTKPKLDYESGESPVTFFTNTLEFVFAVSDLIDAGWNSNECIRRYTTMSHPFGRYRVSYAEDLAELKALLPRGA</sequence>
<dbReference type="OrthoDB" id="8043414at2"/>
<dbReference type="HOGENOM" id="CLU_592804_0_0_4"/>
<dbReference type="AlphaFoldDB" id="F4G6M3"/>
<reference evidence="3 4" key="2">
    <citation type="submission" date="2011-04" db="EMBL/GenBank/DDBJ databases">
        <title>Complete sequence of chromosome of Alicycliphilus denitrificans K601.</title>
        <authorList>
            <consortium name="US DOE Joint Genome Institute"/>
            <person name="Lucas S."/>
            <person name="Han J."/>
            <person name="Lapidus A."/>
            <person name="Cheng J.-F."/>
            <person name="Goodwin L."/>
            <person name="Pitluck S."/>
            <person name="Peters L."/>
            <person name="Zeytun A."/>
            <person name="Detter J.C."/>
            <person name="Han C."/>
            <person name="Tapia R."/>
            <person name="Land M."/>
            <person name="Hauser L."/>
            <person name="Kyrpides N."/>
            <person name="Ivanova N."/>
            <person name="Mikhailova N."/>
            <person name="Pagani I."/>
            <person name="Oosterkamp M."/>
            <person name="Pieper D."/>
            <person name="van Berkel W."/>
            <person name="Langenhoff A."/>
            <person name="Smidt H."/>
            <person name="Stams A."/>
            <person name="Woyke T."/>
        </authorList>
    </citation>
    <scope>NUCLEOTIDE SEQUENCE [LARGE SCALE GENOMIC DNA]</scope>
    <source>
        <strain evidence="4">DSM 14773 / CIP 107495 / K601</strain>
    </source>
</reference>
<gene>
    <name evidence="3" type="ordered locus">Alide2_3068</name>
</gene>
<dbReference type="KEGG" id="adk:Alide2_3068"/>
<dbReference type="InterPro" id="IPR041229">
    <property type="entry name" value="HEPN_Apea"/>
</dbReference>
<proteinExistence type="predicted"/>
<organism evidence="3 4">
    <name type="scientific">Alicycliphilus denitrificans (strain DSM 14773 / CIP 107495 / K601)</name>
    <dbReference type="NCBI Taxonomy" id="596154"/>
    <lineage>
        <taxon>Bacteria</taxon>
        <taxon>Pseudomonadati</taxon>
        <taxon>Pseudomonadota</taxon>
        <taxon>Betaproteobacteria</taxon>
        <taxon>Burkholderiales</taxon>
        <taxon>Comamonadaceae</taxon>
        <taxon>Alicycliphilus</taxon>
    </lineage>
</organism>
<evidence type="ECO:0000313" key="3">
    <source>
        <dbReference type="EMBL" id="AEB85414.1"/>
    </source>
</evidence>
<dbReference type="EMBL" id="CP002657">
    <property type="protein sequence ID" value="AEB85414.1"/>
    <property type="molecule type" value="Genomic_DNA"/>
</dbReference>
<keyword evidence="4" id="KW-1185">Reference proteome</keyword>
<reference evidence="3 4" key="1">
    <citation type="journal article" date="2011" name="J. Bacteriol.">
        <title>Genome Sequences of Alicycliphilus denitrificans Strains BC and K601T.</title>
        <authorList>
            <person name="Oosterkamp M.J."/>
            <person name="Veuskens T."/>
            <person name="Plugge C.M."/>
            <person name="Langenhoff A.A."/>
            <person name="Gerritse J."/>
            <person name="van Berkel W.J."/>
            <person name="Pieper D.H."/>
            <person name="Junca H."/>
            <person name="Goodwin L.A."/>
            <person name="Daligault H.E."/>
            <person name="Bruce D.C."/>
            <person name="Detter J.C."/>
            <person name="Tapia R."/>
            <person name="Han C.S."/>
            <person name="Land M.L."/>
            <person name="Hauser L.J."/>
            <person name="Smidt H."/>
            <person name="Stams A.J."/>
        </authorList>
    </citation>
    <scope>NUCLEOTIDE SEQUENCE [LARGE SCALE GENOMIC DNA]</scope>
    <source>
        <strain evidence="4">DSM 14773 / CIP 107495 / K601</strain>
    </source>
</reference>
<accession>F4G6M3</accession>
<protein>
    <submittedName>
        <fullName evidence="3">Uncharacterized protein</fullName>
    </submittedName>
</protein>
<dbReference type="eggNOG" id="ENOG502ZBP1">
    <property type="taxonomic scope" value="Bacteria"/>
</dbReference>
<dbReference type="RefSeq" id="WP_013722514.1">
    <property type="nucleotide sequence ID" value="NC_015422.1"/>
</dbReference>
<dbReference type="Pfam" id="PF18739">
    <property type="entry name" value="HEPN_Apea"/>
    <property type="match status" value="1"/>
</dbReference>
<name>F4G6M3_ALIDK</name>
<evidence type="ECO:0000313" key="4">
    <source>
        <dbReference type="Proteomes" id="UP000007938"/>
    </source>
</evidence>
<dbReference type="Proteomes" id="UP000007938">
    <property type="component" value="Chromosome"/>
</dbReference>
<evidence type="ECO:0000259" key="2">
    <source>
        <dbReference type="Pfam" id="PF18862"/>
    </source>
</evidence>
<dbReference type="Pfam" id="PF18862">
    <property type="entry name" value="ApeA_NTD1"/>
    <property type="match status" value="1"/>
</dbReference>
<evidence type="ECO:0000259" key="1">
    <source>
        <dbReference type="Pfam" id="PF18739"/>
    </source>
</evidence>
<feature type="domain" description="ApeA N-terminal" evidence="2">
    <location>
        <begin position="11"/>
        <end position="294"/>
    </location>
</feature>
<feature type="domain" description="Apea-like HEPN" evidence="1">
    <location>
        <begin position="326"/>
        <end position="460"/>
    </location>
</feature>
<dbReference type="InterPro" id="IPR041223">
    <property type="entry name" value="ApeA_NTD"/>
</dbReference>